<name>A0ABW0G7V1_9PROT</name>
<sequence length="78" mass="8778">MQLENLWRGECLLKAMRAENGALCPHGCASSAFPAKASAVPWREAMDRKRSATRFEELRFIEAVQFDVQACHPSDINL</sequence>
<proteinExistence type="predicted"/>
<evidence type="ECO:0000313" key="1">
    <source>
        <dbReference type="EMBL" id="MFC5355613.1"/>
    </source>
</evidence>
<dbReference type="EMBL" id="JBHSLC010000017">
    <property type="protein sequence ID" value="MFC5355613.1"/>
    <property type="molecule type" value="Genomic_DNA"/>
</dbReference>
<gene>
    <name evidence="1" type="ORF">ACFPMG_11400</name>
</gene>
<organism evidence="1 2">
    <name type="scientific">Azospirillum himalayense</name>
    <dbReference type="NCBI Taxonomy" id="654847"/>
    <lineage>
        <taxon>Bacteria</taxon>
        <taxon>Pseudomonadati</taxon>
        <taxon>Pseudomonadota</taxon>
        <taxon>Alphaproteobacteria</taxon>
        <taxon>Rhodospirillales</taxon>
        <taxon>Azospirillaceae</taxon>
        <taxon>Azospirillum</taxon>
    </lineage>
</organism>
<reference evidence="2" key="1">
    <citation type="journal article" date="2019" name="Int. J. Syst. Evol. Microbiol.">
        <title>The Global Catalogue of Microorganisms (GCM) 10K type strain sequencing project: providing services to taxonomists for standard genome sequencing and annotation.</title>
        <authorList>
            <consortium name="The Broad Institute Genomics Platform"/>
            <consortium name="The Broad Institute Genome Sequencing Center for Infectious Disease"/>
            <person name="Wu L."/>
            <person name="Ma J."/>
        </authorList>
    </citation>
    <scope>NUCLEOTIDE SEQUENCE [LARGE SCALE GENOMIC DNA]</scope>
    <source>
        <strain evidence="2">CCUG 58760</strain>
    </source>
</reference>
<accession>A0ABW0G7V1</accession>
<comment type="caution">
    <text evidence="1">The sequence shown here is derived from an EMBL/GenBank/DDBJ whole genome shotgun (WGS) entry which is preliminary data.</text>
</comment>
<keyword evidence="2" id="KW-1185">Reference proteome</keyword>
<dbReference type="RefSeq" id="WP_376995245.1">
    <property type="nucleotide sequence ID" value="NZ_JBHSLC010000017.1"/>
</dbReference>
<protein>
    <submittedName>
        <fullName evidence="1">Uncharacterized protein</fullName>
    </submittedName>
</protein>
<evidence type="ECO:0000313" key="2">
    <source>
        <dbReference type="Proteomes" id="UP001596166"/>
    </source>
</evidence>
<dbReference type="Proteomes" id="UP001596166">
    <property type="component" value="Unassembled WGS sequence"/>
</dbReference>